<reference evidence="2 3" key="1">
    <citation type="submission" date="2017-07" db="EMBL/GenBank/DDBJ databases">
        <title>Genome sequencing and assembly of Paenibacillus rigui.</title>
        <authorList>
            <person name="Mayilraj S."/>
        </authorList>
    </citation>
    <scope>NUCLEOTIDE SEQUENCE [LARGE SCALE GENOMIC DNA]</scope>
    <source>
        <strain evidence="2 3">JCM 16352</strain>
    </source>
</reference>
<dbReference type="Proteomes" id="UP000215509">
    <property type="component" value="Unassembled WGS sequence"/>
</dbReference>
<feature type="transmembrane region" description="Helical" evidence="1">
    <location>
        <begin position="69"/>
        <end position="90"/>
    </location>
</feature>
<name>A0A229UL40_9BACL</name>
<evidence type="ECO:0000313" key="3">
    <source>
        <dbReference type="Proteomes" id="UP000215509"/>
    </source>
</evidence>
<proteinExistence type="predicted"/>
<keyword evidence="1" id="KW-0472">Membrane</keyword>
<keyword evidence="1" id="KW-0812">Transmembrane</keyword>
<keyword evidence="3" id="KW-1185">Reference proteome</keyword>
<evidence type="ECO:0000256" key="1">
    <source>
        <dbReference type="SAM" id="Phobius"/>
    </source>
</evidence>
<comment type="caution">
    <text evidence="2">The sequence shown here is derived from an EMBL/GenBank/DDBJ whole genome shotgun (WGS) entry which is preliminary data.</text>
</comment>
<sequence>MDREQKTDREITFKVGWKRGKIKLNQNKLPVQEPSVEQEKSLSQPVIMLFKQWNERWIWRRAGHGSDRLLKPVLFVFPAAAFLLSLWLIYQLSSQP</sequence>
<keyword evidence="1" id="KW-1133">Transmembrane helix</keyword>
<protein>
    <submittedName>
        <fullName evidence="2">Uncharacterized protein</fullName>
    </submittedName>
</protein>
<evidence type="ECO:0000313" key="2">
    <source>
        <dbReference type="EMBL" id="OXM84093.1"/>
    </source>
</evidence>
<dbReference type="EMBL" id="NMQW01000034">
    <property type="protein sequence ID" value="OXM84093.1"/>
    <property type="molecule type" value="Genomic_DNA"/>
</dbReference>
<dbReference type="AlphaFoldDB" id="A0A229UL40"/>
<organism evidence="2 3">
    <name type="scientific">Paenibacillus rigui</name>
    <dbReference type="NCBI Taxonomy" id="554312"/>
    <lineage>
        <taxon>Bacteria</taxon>
        <taxon>Bacillati</taxon>
        <taxon>Bacillota</taxon>
        <taxon>Bacilli</taxon>
        <taxon>Bacillales</taxon>
        <taxon>Paenibacillaceae</taxon>
        <taxon>Paenibacillus</taxon>
    </lineage>
</organism>
<accession>A0A229UL40</accession>
<gene>
    <name evidence="2" type="ORF">CF651_21870</name>
</gene>